<dbReference type="Gene3D" id="3.40.50.300">
    <property type="entry name" value="P-loop containing nucleotide triphosphate hydrolases"/>
    <property type="match status" value="1"/>
</dbReference>
<evidence type="ECO:0000256" key="4">
    <source>
        <dbReference type="ARBA" id="ARBA00022840"/>
    </source>
</evidence>
<comment type="caution">
    <text evidence="8">The sequence shown here is derived from an EMBL/GenBank/DDBJ whole genome shotgun (WGS) entry which is preliminary data.</text>
</comment>
<organism evidence="8 9">
    <name type="scientific">Phytohabitans kaempferiae</name>
    <dbReference type="NCBI Taxonomy" id="1620943"/>
    <lineage>
        <taxon>Bacteria</taxon>
        <taxon>Bacillati</taxon>
        <taxon>Actinomycetota</taxon>
        <taxon>Actinomycetes</taxon>
        <taxon>Micromonosporales</taxon>
        <taxon>Micromonosporaceae</taxon>
    </lineage>
</organism>
<name>A0ABV6MCP3_9ACTN</name>
<sequence>MKRFTSAQQAGGDLVPEREVHPEALLALVGVRKSFGAVHALVDGRLVLRAGEVHALVGENGAGKSTLVKVLAGVHAPDEGVLTLDGEPLVFGGPADARAAGVAVIYQEPTPPRYSRPRPRRARRVVVVNRGG</sequence>
<evidence type="ECO:0000313" key="8">
    <source>
        <dbReference type="EMBL" id="MFC0532324.1"/>
    </source>
</evidence>
<evidence type="ECO:0000313" key="9">
    <source>
        <dbReference type="Proteomes" id="UP001589867"/>
    </source>
</evidence>
<evidence type="ECO:0000256" key="2">
    <source>
        <dbReference type="ARBA" id="ARBA00022475"/>
    </source>
</evidence>
<proteinExistence type="predicted"/>
<dbReference type="GO" id="GO:0005524">
    <property type="term" value="F:ATP binding"/>
    <property type="evidence" value="ECO:0007669"/>
    <property type="project" value="UniProtKB-KW"/>
</dbReference>
<dbReference type="SUPFAM" id="SSF52540">
    <property type="entry name" value="P-loop containing nucleoside triphosphate hydrolases"/>
    <property type="match status" value="1"/>
</dbReference>
<dbReference type="EMBL" id="JBHLUH010000068">
    <property type="protein sequence ID" value="MFC0532324.1"/>
    <property type="molecule type" value="Genomic_DNA"/>
</dbReference>
<dbReference type="InterPro" id="IPR003439">
    <property type="entry name" value="ABC_transporter-like_ATP-bd"/>
</dbReference>
<dbReference type="Pfam" id="PF00005">
    <property type="entry name" value="ABC_tran"/>
    <property type="match status" value="1"/>
</dbReference>
<dbReference type="PANTHER" id="PTHR43790:SF3">
    <property type="entry name" value="D-ALLOSE IMPORT ATP-BINDING PROTEIN ALSA-RELATED"/>
    <property type="match status" value="1"/>
</dbReference>
<keyword evidence="3" id="KW-0547">Nucleotide-binding</keyword>
<gene>
    <name evidence="8" type="ORF">ACFFIA_32220</name>
</gene>
<evidence type="ECO:0000256" key="5">
    <source>
        <dbReference type="ARBA" id="ARBA00022967"/>
    </source>
</evidence>
<keyword evidence="4 8" id="KW-0067">ATP-binding</keyword>
<protein>
    <submittedName>
        <fullName evidence="8">ATP-binding cassette domain-containing protein</fullName>
    </submittedName>
</protein>
<dbReference type="RefSeq" id="WP_377258149.1">
    <property type="nucleotide sequence ID" value="NZ_JBHLUH010000068.1"/>
</dbReference>
<feature type="domain" description="ABC transporter" evidence="7">
    <location>
        <begin position="46"/>
        <end position="110"/>
    </location>
</feature>
<keyword evidence="6" id="KW-0472">Membrane</keyword>
<dbReference type="Proteomes" id="UP001589867">
    <property type="component" value="Unassembled WGS sequence"/>
</dbReference>
<keyword evidence="9" id="KW-1185">Reference proteome</keyword>
<reference evidence="8 9" key="1">
    <citation type="submission" date="2024-09" db="EMBL/GenBank/DDBJ databases">
        <authorList>
            <person name="Sun Q."/>
            <person name="Mori K."/>
        </authorList>
    </citation>
    <scope>NUCLEOTIDE SEQUENCE [LARGE SCALE GENOMIC DNA]</scope>
    <source>
        <strain evidence="8 9">TBRC 3947</strain>
    </source>
</reference>
<accession>A0ABV6MCP3</accession>
<dbReference type="InterPro" id="IPR050107">
    <property type="entry name" value="ABC_carbohydrate_import_ATPase"/>
</dbReference>
<keyword evidence="1" id="KW-0813">Transport</keyword>
<dbReference type="InterPro" id="IPR027417">
    <property type="entry name" value="P-loop_NTPase"/>
</dbReference>
<evidence type="ECO:0000256" key="3">
    <source>
        <dbReference type="ARBA" id="ARBA00022741"/>
    </source>
</evidence>
<keyword evidence="5" id="KW-1278">Translocase</keyword>
<evidence type="ECO:0000259" key="7">
    <source>
        <dbReference type="Pfam" id="PF00005"/>
    </source>
</evidence>
<dbReference type="PANTHER" id="PTHR43790">
    <property type="entry name" value="CARBOHYDRATE TRANSPORT ATP-BINDING PROTEIN MG119-RELATED"/>
    <property type="match status" value="1"/>
</dbReference>
<evidence type="ECO:0000256" key="6">
    <source>
        <dbReference type="ARBA" id="ARBA00023136"/>
    </source>
</evidence>
<evidence type="ECO:0000256" key="1">
    <source>
        <dbReference type="ARBA" id="ARBA00022448"/>
    </source>
</evidence>
<keyword evidence="2" id="KW-1003">Cell membrane</keyword>